<comment type="caution">
    <text evidence="1">The sequence shown here is derived from an EMBL/GenBank/DDBJ whole genome shotgun (WGS) entry which is preliminary data.</text>
</comment>
<evidence type="ECO:0000313" key="1">
    <source>
        <dbReference type="EMBL" id="MDR6783885.1"/>
    </source>
</evidence>
<gene>
    <name evidence="1" type="ORF">J2X78_002450</name>
</gene>
<sequence length="206" mass="23865">MGIPKKSDSIITGQDLLLLIEQRDTEAFTGFYVDNFKKLILVSDKYVRDIPIAEEIVQNIFLKIWEDKQLLTDISSIKSYLYRSVINASINHVNRERSLEKHHLKIAESLTEEDLDRMDEQNELIVLLYREIELLPEKCREVFKLSRLEGIKYKAIALQLGISEKTVENHMGHALKVLRGRILDQAKGAIPMAKVRYFSVLSAFLY</sequence>
<name>A0ACC6KXJ1_9SPHI</name>
<proteinExistence type="predicted"/>
<keyword evidence="2" id="KW-1185">Reference proteome</keyword>
<reference evidence="1" key="1">
    <citation type="submission" date="2023-07" db="EMBL/GenBank/DDBJ databases">
        <title>Sorghum-associated microbial communities from plants grown in Nebraska, USA.</title>
        <authorList>
            <person name="Schachtman D."/>
        </authorList>
    </citation>
    <scope>NUCLEOTIDE SEQUENCE</scope>
    <source>
        <strain evidence="1">2697</strain>
    </source>
</reference>
<dbReference type="EMBL" id="JAVDTF010000002">
    <property type="protein sequence ID" value="MDR6783885.1"/>
    <property type="molecule type" value="Genomic_DNA"/>
</dbReference>
<protein>
    <submittedName>
        <fullName evidence="1">RNA polymerase sigma-70 factor (ECF subfamily)</fullName>
    </submittedName>
</protein>
<evidence type="ECO:0000313" key="2">
    <source>
        <dbReference type="Proteomes" id="UP001246858"/>
    </source>
</evidence>
<organism evidence="1 2">
    <name type="scientific">Pedobacter africanus</name>
    <dbReference type="NCBI Taxonomy" id="151894"/>
    <lineage>
        <taxon>Bacteria</taxon>
        <taxon>Pseudomonadati</taxon>
        <taxon>Bacteroidota</taxon>
        <taxon>Sphingobacteriia</taxon>
        <taxon>Sphingobacteriales</taxon>
        <taxon>Sphingobacteriaceae</taxon>
        <taxon>Pedobacter</taxon>
    </lineage>
</organism>
<dbReference type="Proteomes" id="UP001246858">
    <property type="component" value="Unassembled WGS sequence"/>
</dbReference>
<accession>A0ACC6KXJ1</accession>